<dbReference type="Gene3D" id="3.30.450.20">
    <property type="entry name" value="PAS domain"/>
    <property type="match status" value="1"/>
</dbReference>
<dbReference type="InterPro" id="IPR000727">
    <property type="entry name" value="T_SNARE_dom"/>
</dbReference>
<dbReference type="GO" id="GO:0005886">
    <property type="term" value="C:plasma membrane"/>
    <property type="evidence" value="ECO:0007669"/>
    <property type="project" value="UniProtKB-SubCell"/>
</dbReference>
<evidence type="ECO:0000256" key="4">
    <source>
        <dbReference type="PROSITE-ProRule" id="PRU00284"/>
    </source>
</evidence>
<comment type="subcellular location">
    <subcellularLocation>
        <location evidence="1">Membrane</location>
    </subcellularLocation>
</comment>
<evidence type="ECO:0000256" key="1">
    <source>
        <dbReference type="ARBA" id="ARBA00004370"/>
    </source>
</evidence>
<dbReference type="GO" id="GO:0004888">
    <property type="term" value="F:transmembrane signaling receptor activity"/>
    <property type="evidence" value="ECO:0007669"/>
    <property type="project" value="InterPro"/>
</dbReference>
<dbReference type="PROSITE" id="PS50111">
    <property type="entry name" value="CHEMOTAXIS_TRANSDUC_2"/>
    <property type="match status" value="1"/>
</dbReference>
<keyword evidence="4" id="KW-0807">Transducer</keyword>
<dbReference type="Gene3D" id="6.10.340.10">
    <property type="match status" value="1"/>
</dbReference>
<dbReference type="InterPro" id="IPR003660">
    <property type="entry name" value="HAMP_dom"/>
</dbReference>
<dbReference type="Gene3D" id="1.10.287.950">
    <property type="entry name" value="Methyl-accepting chemotaxis protein"/>
    <property type="match status" value="1"/>
</dbReference>
<evidence type="ECO:0000259" key="6">
    <source>
        <dbReference type="PROSITE" id="PS50192"/>
    </source>
</evidence>
<dbReference type="FunFam" id="1.10.287.950:FF:000001">
    <property type="entry name" value="Methyl-accepting chemotaxis sensory transducer"/>
    <property type="match status" value="1"/>
</dbReference>
<comment type="similarity">
    <text evidence="3">Belongs to the methyl-accepting chemotaxis (MCP) protein family.</text>
</comment>
<sequence>MLSLRGAIAIACFVSVGSGITGFMLEHSAKERARETGAIVADQVAASVRNQFDRSIGTIEGMQSAIVSTRAMSILDRATHNGILRETLASSPDLLATWTAWEPDAFDGRDASFVNTPGHDESGRFVPYWHRSGSDISLSPLVGYARPGEGDYYLLARNSGKPVMVEPYSYQVDGRTVLMTSIALPVVQNGRSLGVVGADIALDELQTRIGALKLPYNADVKLMSGSNAYIYVRDKALLGKKGEAAAAAGAASDGTVIAHDPELGDVIRVDRQVALKGFDTGWTVRVELPLSAVLYDARIAELSLLLSALAMIVGLALILRRTALRLVGDPIRALSDEMNVLASGDLSEPQREAAQSIEIATMREAIDVFRHNAREKLKADREQQLVVDTLGESLQKLADGDLAARIEPDFTGAYQQIKLNFNDAMQRLESAMSAVSTSVTDVRHGSDEIRSASDNLAQRTEQQAAGLEEVAASMAQITSGVGQTAAAAQKANEVVGESKRDMESGGAVIRRAIDAMGGIELASNEIADIISVIDGIAFQTNLLALNAGVEAARAGDAGKGFAVVASEVRALAQRSSEAAQDIKDKITTSSNQVKAGVALVGEMNEALDRIVQRIDTISTLAGGIAHAAEEQSTSLSEINITISQMDSFTQQNAAMVEESTAAARNLAGHAGMLSSLVAQFRLSQHGAPPQQREPLRLAN</sequence>
<evidence type="ECO:0000259" key="7">
    <source>
        <dbReference type="PROSITE" id="PS50885"/>
    </source>
</evidence>
<keyword evidence="2" id="KW-0145">Chemotaxis</keyword>
<dbReference type="GO" id="GO:0007165">
    <property type="term" value="P:signal transduction"/>
    <property type="evidence" value="ECO:0007669"/>
    <property type="project" value="UniProtKB-KW"/>
</dbReference>
<dbReference type="GO" id="GO:0006935">
    <property type="term" value="P:chemotaxis"/>
    <property type="evidence" value="ECO:0007669"/>
    <property type="project" value="UniProtKB-KW"/>
</dbReference>
<dbReference type="Proteomes" id="UP000571950">
    <property type="component" value="Unassembled WGS sequence"/>
</dbReference>
<name>A0A7W6BSM5_9SPHN</name>
<evidence type="ECO:0000256" key="2">
    <source>
        <dbReference type="ARBA" id="ARBA00022500"/>
    </source>
</evidence>
<dbReference type="Pfam" id="PF00015">
    <property type="entry name" value="MCPsignal"/>
    <property type="match status" value="1"/>
</dbReference>
<dbReference type="PRINTS" id="PR00260">
    <property type="entry name" value="CHEMTRNSDUCR"/>
</dbReference>
<dbReference type="PANTHER" id="PTHR43531:SF11">
    <property type="entry name" value="METHYL-ACCEPTING CHEMOTAXIS PROTEIN 3"/>
    <property type="match status" value="1"/>
</dbReference>
<evidence type="ECO:0000313" key="9">
    <source>
        <dbReference type="Proteomes" id="UP000571950"/>
    </source>
</evidence>
<dbReference type="SUPFAM" id="SSF58104">
    <property type="entry name" value="Methyl-accepting chemotaxis protein (MCP) signaling domain"/>
    <property type="match status" value="1"/>
</dbReference>
<organism evidence="8 9">
    <name type="scientific">Sphingobium jiangsuense</name>
    <dbReference type="NCBI Taxonomy" id="870476"/>
    <lineage>
        <taxon>Bacteria</taxon>
        <taxon>Pseudomonadati</taxon>
        <taxon>Pseudomonadota</taxon>
        <taxon>Alphaproteobacteria</taxon>
        <taxon>Sphingomonadales</taxon>
        <taxon>Sphingomonadaceae</taxon>
        <taxon>Sphingobium</taxon>
    </lineage>
</organism>
<dbReference type="AlphaFoldDB" id="A0A7W6BSM5"/>
<dbReference type="SMART" id="SM00304">
    <property type="entry name" value="HAMP"/>
    <property type="match status" value="2"/>
</dbReference>
<comment type="caution">
    <text evidence="8">The sequence shown here is derived from an EMBL/GenBank/DDBJ whole genome shotgun (WGS) entry which is preliminary data.</text>
</comment>
<gene>
    <name evidence="8" type="ORF">GGR43_002822</name>
</gene>
<dbReference type="Pfam" id="PF22673">
    <property type="entry name" value="MCP-like_PDC_1"/>
    <property type="match status" value="1"/>
</dbReference>
<feature type="domain" description="HAMP" evidence="7">
    <location>
        <begin position="381"/>
        <end position="433"/>
    </location>
</feature>
<dbReference type="PANTHER" id="PTHR43531">
    <property type="entry name" value="PROTEIN ICFG"/>
    <property type="match status" value="1"/>
</dbReference>
<dbReference type="PROSITE" id="PS50885">
    <property type="entry name" value="HAMP"/>
    <property type="match status" value="2"/>
</dbReference>
<accession>A0A7W6BSM5</accession>
<dbReference type="EMBL" id="JACIDT010000009">
    <property type="protein sequence ID" value="MBB3927099.1"/>
    <property type="molecule type" value="Genomic_DNA"/>
</dbReference>
<protein>
    <submittedName>
        <fullName evidence="8">Methyl-accepting chemotaxis protein</fullName>
    </submittedName>
</protein>
<dbReference type="SMART" id="SM00283">
    <property type="entry name" value="MA"/>
    <property type="match status" value="1"/>
</dbReference>
<evidence type="ECO:0000256" key="3">
    <source>
        <dbReference type="ARBA" id="ARBA00029447"/>
    </source>
</evidence>
<dbReference type="CDD" id="cd11386">
    <property type="entry name" value="MCP_signal"/>
    <property type="match status" value="1"/>
</dbReference>
<proteinExistence type="inferred from homology"/>
<feature type="domain" description="HAMP" evidence="7">
    <location>
        <begin position="325"/>
        <end position="378"/>
    </location>
</feature>
<dbReference type="InterPro" id="IPR051310">
    <property type="entry name" value="MCP_chemotaxis"/>
</dbReference>
<evidence type="ECO:0000313" key="8">
    <source>
        <dbReference type="EMBL" id="MBB3927099.1"/>
    </source>
</evidence>
<dbReference type="PROSITE" id="PS50192">
    <property type="entry name" value="T_SNARE"/>
    <property type="match status" value="1"/>
</dbReference>
<dbReference type="CDD" id="cd12913">
    <property type="entry name" value="PDC1_MCP_like"/>
    <property type="match status" value="1"/>
</dbReference>
<feature type="domain" description="T-SNARE coiled-coil homology" evidence="6">
    <location>
        <begin position="597"/>
        <end position="659"/>
    </location>
</feature>
<reference evidence="8 9" key="1">
    <citation type="submission" date="2020-08" db="EMBL/GenBank/DDBJ databases">
        <title>Genomic Encyclopedia of Type Strains, Phase IV (KMG-IV): sequencing the most valuable type-strain genomes for metagenomic binning, comparative biology and taxonomic classification.</title>
        <authorList>
            <person name="Goeker M."/>
        </authorList>
    </citation>
    <scope>NUCLEOTIDE SEQUENCE [LARGE SCALE GENOMIC DNA]</scope>
    <source>
        <strain evidence="8 9">DSM 26189</strain>
    </source>
</reference>
<dbReference type="InterPro" id="IPR004090">
    <property type="entry name" value="Chemotax_Me-accpt_rcpt"/>
</dbReference>
<dbReference type="InterPro" id="IPR004089">
    <property type="entry name" value="MCPsignal_dom"/>
</dbReference>
<keyword evidence="9" id="KW-1185">Reference proteome</keyword>
<feature type="domain" description="Methyl-accepting transducer" evidence="5">
    <location>
        <begin position="438"/>
        <end position="667"/>
    </location>
</feature>
<evidence type="ECO:0000259" key="5">
    <source>
        <dbReference type="PROSITE" id="PS50111"/>
    </source>
</evidence>